<keyword evidence="2" id="KW-0238">DNA-binding</keyword>
<keyword evidence="1" id="KW-0805">Transcription regulation</keyword>
<feature type="domain" description="HTH gntR-type" evidence="4">
    <location>
        <begin position="1"/>
        <end position="68"/>
    </location>
</feature>
<sequence>MPKQTDLNEKLCELILKSVETGEKLPTEKEMMDTLGVSRAVLRDALSVYETSGVIVSRQGSGRYAQMPNIGSQIINIWSIFIRSNPSLLLELLEIRSILETYSLPKVINKITIEQLQALNVQVNEMKRKVTLGQTFEKNDREFHRILFSSTENSLLEQLLSAFWDLYDAAKVSSFREDLYILANQHQDILDAIMRKDLELSTQLMRAQFEDAEYQIITSLMK</sequence>
<dbReference type="PANTHER" id="PTHR43537">
    <property type="entry name" value="TRANSCRIPTIONAL REGULATOR, GNTR FAMILY"/>
    <property type="match status" value="1"/>
</dbReference>
<evidence type="ECO:0000259" key="4">
    <source>
        <dbReference type="PROSITE" id="PS50949"/>
    </source>
</evidence>
<reference evidence="5" key="1">
    <citation type="submission" date="2021-06" db="EMBL/GenBank/DDBJ databases">
        <title>Description of novel taxa of the family Lachnospiraceae.</title>
        <authorList>
            <person name="Chaplin A.V."/>
            <person name="Sokolova S.R."/>
            <person name="Pikina A.P."/>
            <person name="Korzhanova M."/>
            <person name="Belova V."/>
            <person name="Korostin D."/>
            <person name="Efimov B.A."/>
        </authorList>
    </citation>
    <scope>NUCLEOTIDE SEQUENCE</scope>
    <source>
        <strain evidence="5">ASD5720</strain>
    </source>
</reference>
<dbReference type="InterPro" id="IPR036390">
    <property type="entry name" value="WH_DNA-bd_sf"/>
</dbReference>
<keyword evidence="3" id="KW-0804">Transcription</keyword>
<comment type="caution">
    <text evidence="5">The sequence shown here is derived from an EMBL/GenBank/DDBJ whole genome shotgun (WGS) entry which is preliminary data.</text>
</comment>
<protein>
    <submittedName>
        <fullName evidence="5">FCD domain-containing protein</fullName>
    </submittedName>
</protein>
<proteinExistence type="predicted"/>
<evidence type="ECO:0000256" key="3">
    <source>
        <dbReference type="ARBA" id="ARBA00023163"/>
    </source>
</evidence>
<dbReference type="InterPro" id="IPR011711">
    <property type="entry name" value="GntR_C"/>
</dbReference>
<name>A0A949K085_9FIRM</name>
<dbReference type="AlphaFoldDB" id="A0A949K085"/>
<dbReference type="SUPFAM" id="SSF46785">
    <property type="entry name" value="Winged helix' DNA-binding domain"/>
    <property type="match status" value="1"/>
</dbReference>
<organism evidence="5 6">
    <name type="scientific">Diplocloster agilis</name>
    <dbReference type="NCBI Taxonomy" id="2850323"/>
    <lineage>
        <taxon>Bacteria</taxon>
        <taxon>Bacillati</taxon>
        <taxon>Bacillota</taxon>
        <taxon>Clostridia</taxon>
        <taxon>Lachnospirales</taxon>
        <taxon>Lachnospiraceae</taxon>
        <taxon>Diplocloster</taxon>
    </lineage>
</organism>
<evidence type="ECO:0000313" key="5">
    <source>
        <dbReference type="EMBL" id="MBU9737334.1"/>
    </source>
</evidence>
<dbReference type="Pfam" id="PF07729">
    <property type="entry name" value="FCD"/>
    <property type="match status" value="1"/>
</dbReference>
<dbReference type="Gene3D" id="1.10.10.10">
    <property type="entry name" value="Winged helix-like DNA-binding domain superfamily/Winged helix DNA-binding domain"/>
    <property type="match status" value="1"/>
</dbReference>
<dbReference type="GO" id="GO:0003677">
    <property type="term" value="F:DNA binding"/>
    <property type="evidence" value="ECO:0007669"/>
    <property type="project" value="UniProtKB-KW"/>
</dbReference>
<evidence type="ECO:0000256" key="2">
    <source>
        <dbReference type="ARBA" id="ARBA00023125"/>
    </source>
</evidence>
<dbReference type="PANTHER" id="PTHR43537:SF5">
    <property type="entry name" value="UXU OPERON TRANSCRIPTIONAL REGULATOR"/>
    <property type="match status" value="1"/>
</dbReference>
<gene>
    <name evidence="5" type="ORF">KTH89_12360</name>
</gene>
<dbReference type="PRINTS" id="PR00035">
    <property type="entry name" value="HTHGNTR"/>
</dbReference>
<dbReference type="InterPro" id="IPR008920">
    <property type="entry name" value="TF_FadR/GntR_C"/>
</dbReference>
<dbReference type="RefSeq" id="WP_158342468.1">
    <property type="nucleotide sequence ID" value="NZ_JAHQCW010000019.1"/>
</dbReference>
<dbReference type="Proteomes" id="UP000712157">
    <property type="component" value="Unassembled WGS sequence"/>
</dbReference>
<accession>A0A949K085</accession>
<dbReference type="InterPro" id="IPR000524">
    <property type="entry name" value="Tscrpt_reg_HTH_GntR"/>
</dbReference>
<dbReference type="GO" id="GO:0003700">
    <property type="term" value="F:DNA-binding transcription factor activity"/>
    <property type="evidence" value="ECO:0007669"/>
    <property type="project" value="InterPro"/>
</dbReference>
<evidence type="ECO:0000256" key="1">
    <source>
        <dbReference type="ARBA" id="ARBA00023015"/>
    </source>
</evidence>
<dbReference type="Pfam" id="PF00392">
    <property type="entry name" value="GntR"/>
    <property type="match status" value="1"/>
</dbReference>
<dbReference type="SMART" id="SM00895">
    <property type="entry name" value="FCD"/>
    <property type="match status" value="1"/>
</dbReference>
<dbReference type="SUPFAM" id="SSF48008">
    <property type="entry name" value="GntR ligand-binding domain-like"/>
    <property type="match status" value="1"/>
</dbReference>
<dbReference type="EMBL" id="JAHQCW010000019">
    <property type="protein sequence ID" value="MBU9737334.1"/>
    <property type="molecule type" value="Genomic_DNA"/>
</dbReference>
<keyword evidence="6" id="KW-1185">Reference proteome</keyword>
<dbReference type="InterPro" id="IPR036388">
    <property type="entry name" value="WH-like_DNA-bd_sf"/>
</dbReference>
<evidence type="ECO:0000313" key="6">
    <source>
        <dbReference type="Proteomes" id="UP000712157"/>
    </source>
</evidence>
<dbReference type="PROSITE" id="PS50949">
    <property type="entry name" value="HTH_GNTR"/>
    <property type="match status" value="1"/>
</dbReference>
<dbReference type="SMART" id="SM00345">
    <property type="entry name" value="HTH_GNTR"/>
    <property type="match status" value="1"/>
</dbReference>
<dbReference type="Gene3D" id="1.20.120.530">
    <property type="entry name" value="GntR ligand-binding domain-like"/>
    <property type="match status" value="1"/>
</dbReference>